<sequence length="53" mass="6136">MNMKDVEGILDYYKNELKWNPPFAEILSKYSPVCNCNYCQRCKCIVQNGCPGN</sequence>
<proteinExistence type="predicted"/>
<dbReference type="EMBL" id="JAJJPB010000003">
    <property type="protein sequence ID" value="MCC9294196.1"/>
    <property type="molecule type" value="Genomic_DNA"/>
</dbReference>
<protein>
    <submittedName>
        <fullName evidence="1">Uncharacterized protein</fullName>
    </submittedName>
</protein>
<gene>
    <name evidence="1" type="ORF">LN736_04840</name>
</gene>
<reference evidence="1" key="1">
    <citation type="submission" date="2021-11" db="EMBL/GenBank/DDBJ databases">
        <authorList>
            <person name="Qingchun L."/>
            <person name="Dong Z."/>
            <person name="Zongwei Q."/>
            <person name="Jia Z."/>
            <person name="Duotao L."/>
        </authorList>
    </citation>
    <scope>NUCLEOTIDE SEQUENCE</scope>
    <source>
        <strain evidence="1">WLY-B-L2</strain>
    </source>
</reference>
<comment type="caution">
    <text evidence="1">The sequence shown here is derived from an EMBL/GenBank/DDBJ whole genome shotgun (WGS) entry which is preliminary data.</text>
</comment>
<name>A0ABS8N3F2_9CLOT</name>
<dbReference type="Proteomes" id="UP001165422">
    <property type="component" value="Unassembled WGS sequence"/>
</dbReference>
<accession>A0ABS8N3F2</accession>
<organism evidence="1 2">
    <name type="scientific">Clostridium aromativorans</name>
    <dbReference type="NCBI Taxonomy" id="2836848"/>
    <lineage>
        <taxon>Bacteria</taxon>
        <taxon>Bacillati</taxon>
        <taxon>Bacillota</taxon>
        <taxon>Clostridia</taxon>
        <taxon>Eubacteriales</taxon>
        <taxon>Clostridiaceae</taxon>
        <taxon>Clostridium</taxon>
    </lineage>
</organism>
<evidence type="ECO:0000313" key="1">
    <source>
        <dbReference type="EMBL" id="MCC9294196.1"/>
    </source>
</evidence>
<evidence type="ECO:0000313" key="2">
    <source>
        <dbReference type="Proteomes" id="UP001165422"/>
    </source>
</evidence>
<keyword evidence="2" id="KW-1185">Reference proteome</keyword>